<dbReference type="Pfam" id="PF01476">
    <property type="entry name" value="LysM"/>
    <property type="match status" value="1"/>
</dbReference>
<reference evidence="3" key="1">
    <citation type="journal article" date="2014" name="Genome Announc.">
        <title>Draft Genome Sequences of Three Alkaliphilic Bacillus Strains, Bacillus wakoensis JCM 9140T, Bacillus akibai JCM 9157T, and Bacillus hemicellulosilyticus JCM 9152T.</title>
        <authorList>
            <person name="Yuki M."/>
            <person name="Oshima K."/>
            <person name="Suda W."/>
            <person name="Oshida Y."/>
            <person name="Kitamura K."/>
            <person name="Iida T."/>
            <person name="Hattori M."/>
            <person name="Ohkuma M."/>
        </authorList>
    </citation>
    <scope>NUCLEOTIDE SEQUENCE [LARGE SCALE GENOMIC DNA]</scope>
    <source>
        <strain evidence="3">JCM 9152</strain>
    </source>
</reference>
<dbReference type="EMBL" id="BAUU01000017">
    <property type="protein sequence ID" value="GAE31236.1"/>
    <property type="molecule type" value="Genomic_DNA"/>
</dbReference>
<dbReference type="AlphaFoldDB" id="W4QGM0"/>
<dbReference type="SMART" id="SM00257">
    <property type="entry name" value="LysM"/>
    <property type="match status" value="1"/>
</dbReference>
<dbReference type="Proteomes" id="UP000018895">
    <property type="component" value="Unassembled WGS sequence"/>
</dbReference>
<dbReference type="Gene3D" id="1.10.10.2520">
    <property type="entry name" value="Cell wall hydrolase SleB, domain 1"/>
    <property type="match status" value="1"/>
</dbReference>
<proteinExistence type="predicted"/>
<feature type="chain" id="PRO_5004846960" evidence="1">
    <location>
        <begin position="24"/>
        <end position="194"/>
    </location>
</feature>
<protein>
    <submittedName>
        <fullName evidence="3">Spore cortex-lytic enzyme</fullName>
    </submittedName>
</protein>
<dbReference type="RefSeq" id="WP_035344575.1">
    <property type="nucleotide sequence ID" value="NZ_BAUU01000017.1"/>
</dbReference>
<dbReference type="STRING" id="1236971.JCM9152_2692"/>
<keyword evidence="4" id="KW-1185">Reference proteome</keyword>
<dbReference type="OrthoDB" id="9785345at2"/>
<comment type="caution">
    <text evidence="3">The sequence shown here is derived from an EMBL/GenBank/DDBJ whole genome shotgun (WGS) entry which is preliminary data.</text>
</comment>
<dbReference type="Gene3D" id="3.10.350.10">
    <property type="entry name" value="LysM domain"/>
    <property type="match status" value="1"/>
</dbReference>
<keyword evidence="1" id="KW-0732">Signal</keyword>
<evidence type="ECO:0000313" key="3">
    <source>
        <dbReference type="EMBL" id="GAE31236.1"/>
    </source>
</evidence>
<name>W4QGM0_9BACI</name>
<dbReference type="GO" id="GO:0016787">
    <property type="term" value="F:hydrolase activity"/>
    <property type="evidence" value="ECO:0007669"/>
    <property type="project" value="InterPro"/>
</dbReference>
<dbReference type="InterPro" id="IPR011105">
    <property type="entry name" value="Cell_wall_hydrolase_SleB"/>
</dbReference>
<accession>W4QGM0</accession>
<dbReference type="SUPFAM" id="SSF54106">
    <property type="entry name" value="LysM domain"/>
    <property type="match status" value="1"/>
</dbReference>
<evidence type="ECO:0000256" key="1">
    <source>
        <dbReference type="SAM" id="SignalP"/>
    </source>
</evidence>
<dbReference type="Gene3D" id="6.20.240.60">
    <property type="match status" value="1"/>
</dbReference>
<sequence length="194" mass="21231">MKKMLMTVCTTAMIFIGTQGVQAQTTHEVVSGDTLYLLGQKYGVSVHDIKKANSKQSDIIYIGEHLHIPDSISSAERDLLARLVHAEAQGEPYAGKVAVATVVLNRVDHDDFPNSIYNVIHEVAPSGHYAFSPVQNGHINRSADDEAKRAVDEALAFRGQGAGSLFFYNPDIATNHWIATQTETTRIGNHVFAK</sequence>
<feature type="domain" description="LysM" evidence="2">
    <location>
        <begin position="25"/>
        <end position="68"/>
    </location>
</feature>
<dbReference type="Pfam" id="PF07486">
    <property type="entry name" value="Hydrolase_2"/>
    <property type="match status" value="1"/>
</dbReference>
<feature type="signal peptide" evidence="1">
    <location>
        <begin position="1"/>
        <end position="23"/>
    </location>
</feature>
<organism evidence="3 4">
    <name type="scientific">Halalkalibacter hemicellulosilyticusJCM 9152</name>
    <dbReference type="NCBI Taxonomy" id="1236971"/>
    <lineage>
        <taxon>Bacteria</taxon>
        <taxon>Bacillati</taxon>
        <taxon>Bacillota</taxon>
        <taxon>Bacilli</taxon>
        <taxon>Bacillales</taxon>
        <taxon>Bacillaceae</taxon>
        <taxon>Halalkalibacter</taxon>
    </lineage>
</organism>
<dbReference type="PROSITE" id="PS51782">
    <property type="entry name" value="LYSM"/>
    <property type="match status" value="1"/>
</dbReference>
<evidence type="ECO:0000259" key="2">
    <source>
        <dbReference type="PROSITE" id="PS51782"/>
    </source>
</evidence>
<evidence type="ECO:0000313" key="4">
    <source>
        <dbReference type="Proteomes" id="UP000018895"/>
    </source>
</evidence>
<dbReference type="InterPro" id="IPR036779">
    <property type="entry name" value="LysM_dom_sf"/>
</dbReference>
<dbReference type="InterPro" id="IPR018392">
    <property type="entry name" value="LysM"/>
</dbReference>
<dbReference type="CDD" id="cd00118">
    <property type="entry name" value="LysM"/>
    <property type="match status" value="1"/>
</dbReference>
<gene>
    <name evidence="3" type="ORF">JCM9152_2692</name>
</gene>
<dbReference type="InterPro" id="IPR042047">
    <property type="entry name" value="SleB_dom1"/>
</dbReference>